<feature type="domain" description="Rhodanese" evidence="4">
    <location>
        <begin position="28"/>
        <end position="146"/>
    </location>
</feature>
<feature type="domain" description="Rhodanese" evidence="4">
    <location>
        <begin position="222"/>
        <end position="355"/>
    </location>
</feature>
<comment type="caution">
    <text evidence="5">The sequence shown here is derived from an EMBL/GenBank/DDBJ whole genome shotgun (WGS) entry which is preliminary data.</text>
</comment>
<accession>A0A9W7XLX7</accession>
<evidence type="ECO:0000256" key="3">
    <source>
        <dbReference type="SAM" id="MobiDB-lite"/>
    </source>
</evidence>
<dbReference type="InterPro" id="IPR036873">
    <property type="entry name" value="Rhodanese-like_dom_sf"/>
</dbReference>
<reference evidence="5" key="1">
    <citation type="submission" date="2022-07" db="EMBL/GenBank/DDBJ databases">
        <title>Phylogenomic reconstructions and comparative analyses of Kickxellomycotina fungi.</title>
        <authorList>
            <person name="Reynolds N.K."/>
            <person name="Stajich J.E."/>
            <person name="Barry K."/>
            <person name="Grigoriev I.V."/>
            <person name="Crous P."/>
            <person name="Smith M.E."/>
        </authorList>
    </citation>
    <scope>NUCLEOTIDE SEQUENCE</scope>
    <source>
        <strain evidence="5">NBRC 105413</strain>
    </source>
</reference>
<dbReference type="CDD" id="cd01449">
    <property type="entry name" value="TST_Repeat_2"/>
    <property type="match status" value="1"/>
</dbReference>
<organism evidence="5 6">
    <name type="scientific">Coemansia asiatica</name>
    <dbReference type="NCBI Taxonomy" id="1052880"/>
    <lineage>
        <taxon>Eukaryota</taxon>
        <taxon>Fungi</taxon>
        <taxon>Fungi incertae sedis</taxon>
        <taxon>Zoopagomycota</taxon>
        <taxon>Kickxellomycotina</taxon>
        <taxon>Kickxellomycetes</taxon>
        <taxon>Kickxellales</taxon>
        <taxon>Kickxellaceae</taxon>
        <taxon>Coemansia</taxon>
    </lineage>
</organism>
<keyword evidence="2" id="KW-0677">Repeat</keyword>
<feature type="region of interest" description="Disordered" evidence="3">
    <location>
        <begin position="160"/>
        <end position="187"/>
    </location>
</feature>
<protein>
    <recommendedName>
        <fullName evidence="4">Rhodanese domain-containing protein</fullName>
    </recommendedName>
</protein>
<dbReference type="EMBL" id="JANBOH010000084">
    <property type="protein sequence ID" value="KAJ1645909.1"/>
    <property type="molecule type" value="Genomic_DNA"/>
</dbReference>
<dbReference type="PROSITE" id="PS50206">
    <property type="entry name" value="RHODANESE_3"/>
    <property type="match status" value="2"/>
</dbReference>
<dbReference type="InterPro" id="IPR045078">
    <property type="entry name" value="TST/MPST-like"/>
</dbReference>
<dbReference type="GO" id="GO:0004792">
    <property type="term" value="F:thiosulfate-cyanide sulfurtransferase activity"/>
    <property type="evidence" value="ECO:0007669"/>
    <property type="project" value="TreeGrafter"/>
</dbReference>
<dbReference type="GO" id="GO:0005739">
    <property type="term" value="C:mitochondrion"/>
    <property type="evidence" value="ECO:0007669"/>
    <property type="project" value="TreeGrafter"/>
</dbReference>
<dbReference type="Gene3D" id="3.40.250.10">
    <property type="entry name" value="Rhodanese-like domain"/>
    <property type="match status" value="2"/>
</dbReference>
<evidence type="ECO:0000313" key="5">
    <source>
        <dbReference type="EMBL" id="KAJ1645909.1"/>
    </source>
</evidence>
<dbReference type="Pfam" id="PF00581">
    <property type="entry name" value="Rhodanese"/>
    <property type="match status" value="2"/>
</dbReference>
<feature type="compositionally biased region" description="Low complexity" evidence="3">
    <location>
        <begin position="168"/>
        <end position="181"/>
    </location>
</feature>
<evidence type="ECO:0000313" key="6">
    <source>
        <dbReference type="Proteomes" id="UP001145021"/>
    </source>
</evidence>
<keyword evidence="1" id="KW-0808">Transferase</keyword>
<dbReference type="SMART" id="SM00450">
    <property type="entry name" value="RHOD"/>
    <property type="match status" value="2"/>
</dbReference>
<evidence type="ECO:0000256" key="2">
    <source>
        <dbReference type="ARBA" id="ARBA00022737"/>
    </source>
</evidence>
<keyword evidence="6" id="KW-1185">Reference proteome</keyword>
<dbReference type="Proteomes" id="UP001145021">
    <property type="component" value="Unassembled WGS sequence"/>
</dbReference>
<dbReference type="AlphaFoldDB" id="A0A9W7XLX7"/>
<gene>
    <name evidence="5" type="ORF">LPJ64_002570</name>
</gene>
<name>A0A9W7XLX7_9FUNG</name>
<evidence type="ECO:0000256" key="1">
    <source>
        <dbReference type="ARBA" id="ARBA00022679"/>
    </source>
</evidence>
<dbReference type="CDD" id="cd01448">
    <property type="entry name" value="TST_Repeat_1"/>
    <property type="match status" value="1"/>
</dbReference>
<dbReference type="PANTHER" id="PTHR11364:SF27">
    <property type="entry name" value="SULFURTRANSFERASE"/>
    <property type="match status" value="1"/>
</dbReference>
<dbReference type="InterPro" id="IPR001763">
    <property type="entry name" value="Rhodanese-like_dom"/>
</dbReference>
<dbReference type="SUPFAM" id="SSF52821">
    <property type="entry name" value="Rhodanese/Cell cycle control phosphatase"/>
    <property type="match status" value="2"/>
</dbReference>
<evidence type="ECO:0000259" key="4">
    <source>
        <dbReference type="PROSITE" id="PS50206"/>
    </source>
</evidence>
<dbReference type="PANTHER" id="PTHR11364">
    <property type="entry name" value="THIOSULFATE SULFERTANSFERASE"/>
    <property type="match status" value="1"/>
</dbReference>
<sequence length="361" mass="38766">MSSTSTGTGTGTGNSTSLLVSASWLHDHLNQVKVLDCSWHLPTVKRSASSEFAKAHIPTAQFFDIDEIKDLARADLPHMLPPPEFFAAAMDRFGIASNDHVVVYDTAGVGPACRVLWTFHAMGHNCVSVLNGGLPAWMAHGYKTEAGLSAVTAADQATRAAHQEKDSNVNTIRSRSSSSCSNDDDVSAREKLPLYTSQPKHDLVCSYTDIVGNIEQLKTSNGSKGCQIVDARPRMRFTGQAPEIRPGLSSGHMPYAVSVPSSEVVAMTQLEPSPYSDSNNDVSNVTEVQVLKSPEQIRALFEAAGIDLDRPITTTCGSGVTAAILYFALLNAGVPQKNLTLFDGSWTEYALNPVSEIVKDI</sequence>
<proteinExistence type="predicted"/>